<dbReference type="Proteomes" id="UP000006271">
    <property type="component" value="Unassembled WGS sequence"/>
</dbReference>
<organism evidence="1 2">
    <name type="scientific">Parabacteroides merdae CL03T12C32</name>
    <dbReference type="NCBI Taxonomy" id="999420"/>
    <lineage>
        <taxon>Bacteria</taxon>
        <taxon>Pseudomonadati</taxon>
        <taxon>Bacteroidota</taxon>
        <taxon>Bacteroidia</taxon>
        <taxon>Bacteroidales</taxon>
        <taxon>Tannerellaceae</taxon>
        <taxon>Parabacteroides</taxon>
    </lineage>
</organism>
<evidence type="ECO:0000313" key="2">
    <source>
        <dbReference type="Proteomes" id="UP000006271"/>
    </source>
</evidence>
<accession>K5ZWL4</accession>
<protein>
    <submittedName>
        <fullName evidence="1">Uncharacterized protein</fullName>
    </submittedName>
</protein>
<dbReference type="HOGENOM" id="CLU_2881826_0_0_10"/>
<reference evidence="1 2" key="1">
    <citation type="submission" date="2012-02" db="EMBL/GenBank/DDBJ databases">
        <title>The Genome Sequence of Parabacteroides merdae CL03T12C32.</title>
        <authorList>
            <consortium name="The Broad Institute Genome Sequencing Platform"/>
            <person name="Earl A."/>
            <person name="Ward D."/>
            <person name="Feldgarden M."/>
            <person name="Gevers D."/>
            <person name="Zitomersky N.L."/>
            <person name="Coyne M.J."/>
            <person name="Comstock L.E."/>
            <person name="Young S.K."/>
            <person name="Zeng Q."/>
            <person name="Gargeya S."/>
            <person name="Fitzgerald M."/>
            <person name="Haas B."/>
            <person name="Abouelleil A."/>
            <person name="Alvarado L."/>
            <person name="Arachchi H.M."/>
            <person name="Berlin A."/>
            <person name="Chapman S.B."/>
            <person name="Gearin G."/>
            <person name="Goldberg J."/>
            <person name="Griggs A."/>
            <person name="Gujja S."/>
            <person name="Hansen M."/>
            <person name="Heiman D."/>
            <person name="Howarth C."/>
            <person name="Larimer J."/>
            <person name="Lui A."/>
            <person name="MacDonald P.J.P."/>
            <person name="McCowen C."/>
            <person name="Montmayeur A."/>
            <person name="Murphy C."/>
            <person name="Neiman D."/>
            <person name="Pearson M."/>
            <person name="Priest M."/>
            <person name="Roberts A."/>
            <person name="Saif S."/>
            <person name="Shea T."/>
            <person name="Sisk P."/>
            <person name="Stolte C."/>
            <person name="Sykes S."/>
            <person name="Wortman J."/>
            <person name="Nusbaum C."/>
            <person name="Birren B."/>
        </authorList>
    </citation>
    <scope>NUCLEOTIDE SEQUENCE [LARGE SCALE GENOMIC DNA]</scope>
    <source>
        <strain evidence="1 2">CL03T12C32</strain>
    </source>
</reference>
<gene>
    <name evidence="1" type="ORF">HMPREF1060_00489</name>
</gene>
<dbReference type="AlphaFoldDB" id="K5ZWL4"/>
<proteinExistence type="predicted"/>
<sequence length="63" mass="7289">MFSIRSIKKYLLSHDNYLTRLIPWLFTFLGGNKIKNRGDNRICISGNYLKKSRIIINGTGNTI</sequence>
<comment type="caution">
    <text evidence="1">The sequence shown here is derived from an EMBL/GenBank/DDBJ whole genome shotgun (WGS) entry which is preliminary data.</text>
</comment>
<evidence type="ECO:0000313" key="1">
    <source>
        <dbReference type="EMBL" id="EKN15851.1"/>
    </source>
</evidence>
<name>K5ZWL4_9BACT</name>
<dbReference type="EMBL" id="AGZQ01000002">
    <property type="protein sequence ID" value="EKN15851.1"/>
    <property type="molecule type" value="Genomic_DNA"/>
</dbReference>